<accession>L7LTV8</accession>
<dbReference type="EMBL" id="GACK01009799">
    <property type="protein sequence ID" value="JAA55235.1"/>
    <property type="molecule type" value="mRNA"/>
</dbReference>
<dbReference type="GO" id="GO:0008028">
    <property type="term" value="F:monocarboxylic acid transmembrane transporter activity"/>
    <property type="evidence" value="ECO:0007669"/>
    <property type="project" value="TreeGrafter"/>
</dbReference>
<reference evidence="2" key="1">
    <citation type="submission" date="2012-11" db="EMBL/GenBank/DDBJ databases">
        <authorList>
            <person name="Lucero-Rivera Y.E."/>
            <person name="Tovar-Ramirez D."/>
        </authorList>
    </citation>
    <scope>NUCLEOTIDE SEQUENCE</scope>
    <source>
        <tissue evidence="2">Salivary gland</tissue>
    </source>
</reference>
<feature type="transmembrane region" description="Helical" evidence="1">
    <location>
        <begin position="136"/>
        <end position="155"/>
    </location>
</feature>
<dbReference type="InterPro" id="IPR036259">
    <property type="entry name" value="MFS_trans_sf"/>
</dbReference>
<feature type="transmembrane region" description="Helical" evidence="1">
    <location>
        <begin position="102"/>
        <end position="124"/>
    </location>
</feature>
<dbReference type="AlphaFoldDB" id="L7LTV8"/>
<keyword evidence="1" id="KW-0472">Membrane</keyword>
<feature type="transmembrane region" description="Helical" evidence="1">
    <location>
        <begin position="167"/>
        <end position="184"/>
    </location>
</feature>
<dbReference type="PANTHER" id="PTHR11360">
    <property type="entry name" value="MONOCARBOXYLATE TRANSPORTER"/>
    <property type="match status" value="1"/>
</dbReference>
<dbReference type="SUPFAM" id="SSF103473">
    <property type="entry name" value="MFS general substrate transporter"/>
    <property type="match status" value="1"/>
</dbReference>
<dbReference type="Pfam" id="PF07690">
    <property type="entry name" value="MFS_1"/>
    <property type="match status" value="1"/>
</dbReference>
<reference evidence="2" key="2">
    <citation type="journal article" date="2015" name="J. Proteomics">
        <title>Sexual differences in the sialomes of the zebra tick, Rhipicephalus pulchellus.</title>
        <authorList>
            <person name="Tan A.W."/>
            <person name="Francischetti I.M."/>
            <person name="Slovak M."/>
            <person name="Kini R.M."/>
            <person name="Ribeiro J.M."/>
        </authorList>
    </citation>
    <scope>NUCLEOTIDE SEQUENCE</scope>
    <source>
        <tissue evidence="2">Salivary gland</tissue>
    </source>
</reference>
<dbReference type="InterPro" id="IPR011701">
    <property type="entry name" value="MFS"/>
</dbReference>
<keyword evidence="1" id="KW-1133">Transmembrane helix</keyword>
<feature type="transmembrane region" description="Helical" evidence="1">
    <location>
        <begin position="74"/>
        <end position="96"/>
    </location>
</feature>
<dbReference type="InterPro" id="IPR050327">
    <property type="entry name" value="Proton-linked_MCT"/>
</dbReference>
<keyword evidence="1" id="KW-0812">Transmembrane</keyword>
<dbReference type="Gene3D" id="1.20.1250.20">
    <property type="entry name" value="MFS general substrate transporter like domains"/>
    <property type="match status" value="1"/>
</dbReference>
<evidence type="ECO:0000256" key="1">
    <source>
        <dbReference type="SAM" id="Phobius"/>
    </source>
</evidence>
<proteinExistence type="evidence at transcript level"/>
<evidence type="ECO:0000313" key="2">
    <source>
        <dbReference type="EMBL" id="JAA55235.1"/>
    </source>
</evidence>
<protein>
    <submittedName>
        <fullName evidence="2">Putative monocarboxylate transporter</fullName>
    </submittedName>
</protein>
<sequence length="499" mass="54996">MRNKVDCRWDVAALTFMAGFFAIATNRNMGWFYVVFMEEFGIDRRGASWPSSVLSATLRCSGLLVSALQKYVPLYWMGLVGSVLLWSSLVVCAFVPNIEWMTVMMGFAHGLGSGMLLVVNLVLIMQYFNKYRGIAAGLRLSANPLSAIVFPMVLSTLRDTYGFRGSMLVYAAITMHVTAFSIMLKEPPWIRSKRTKQETRADELSGDNLNRLTDVGLECSKSAFDRQIESIDSTGANRLTLEKTKECDLPVPEAEALLADLKQPKSNVSSCKTSPRLARSSSIPILETDSHGDNKTASELEVKKLSCHVPLLNTDKQVLDKLNSEVANSDHIAQRIVQEINRRISSASSLTIRSLQGNAKSGEVYKSVKEGEKGQRSTCNSTPRDRCAYLSGRAVRWLVKRARPPSLGLVLAVVGSVLLDYINAVHLSTLVDYARDKGVSHTQATLTLAYAAGPEIFGRVLLPFIADLGPWFSPSRRGLRVTGLHQCRSSFNTGGLCKR</sequence>
<feature type="transmembrane region" description="Helical" evidence="1">
    <location>
        <begin position="12"/>
        <end position="36"/>
    </location>
</feature>
<dbReference type="PANTHER" id="PTHR11360:SF303">
    <property type="entry name" value="MAJOR FACILITATOR SUPERFAMILY (MFS) PROFILE DOMAIN-CONTAINING PROTEIN"/>
    <property type="match status" value="1"/>
</dbReference>
<organism evidence="2">
    <name type="scientific">Rhipicephalus pulchellus</name>
    <name type="common">Yellow backed tick</name>
    <name type="synonym">Dermacentor pulchellus</name>
    <dbReference type="NCBI Taxonomy" id="72859"/>
    <lineage>
        <taxon>Eukaryota</taxon>
        <taxon>Metazoa</taxon>
        <taxon>Ecdysozoa</taxon>
        <taxon>Arthropoda</taxon>
        <taxon>Chelicerata</taxon>
        <taxon>Arachnida</taxon>
        <taxon>Acari</taxon>
        <taxon>Parasitiformes</taxon>
        <taxon>Ixodida</taxon>
        <taxon>Ixodoidea</taxon>
        <taxon>Ixodidae</taxon>
        <taxon>Rhipicephalinae</taxon>
        <taxon>Rhipicephalus</taxon>
        <taxon>Rhipicephalus</taxon>
    </lineage>
</organism>
<name>L7LTV8_RHIPC</name>